<dbReference type="GeneID" id="111113338"/>
<evidence type="ECO:0000313" key="1">
    <source>
        <dbReference type="Proteomes" id="UP000694844"/>
    </source>
</evidence>
<sequence length="251" mass="28223">MKLLIICFLPLVFSASVPEKRLVVDTFLNGNETKAIVDQLVTFLSSDDNEAKCEQECHTLILNQQSIIQHLCPFLCHSAQQIISGIHHGKRLIFDTFLNGEEGHHLIDTLVETLGTDDNEAKCEQECHILIRDQSSVFQHLCPFLCKSAILALNHLHSPNTDPTVTGRKRLILGNFLNTNETSRIIDQLVEHFGSHETEVQCEHQCHALIKDSDSVFQHMCPFLCHSAEAIINNVGHHHTTSAPVKRRKSA</sequence>
<gene>
    <name evidence="2" type="primary">LOC111113338</name>
</gene>
<name>A0A8B8BV58_CRAVI</name>
<dbReference type="RefSeq" id="XP_022307242.1">
    <property type="nucleotide sequence ID" value="XM_022451534.1"/>
</dbReference>
<accession>A0A8B8BV58</accession>
<organism evidence="1 2">
    <name type="scientific">Crassostrea virginica</name>
    <name type="common">Eastern oyster</name>
    <dbReference type="NCBI Taxonomy" id="6565"/>
    <lineage>
        <taxon>Eukaryota</taxon>
        <taxon>Metazoa</taxon>
        <taxon>Spiralia</taxon>
        <taxon>Lophotrochozoa</taxon>
        <taxon>Mollusca</taxon>
        <taxon>Bivalvia</taxon>
        <taxon>Autobranchia</taxon>
        <taxon>Pteriomorphia</taxon>
        <taxon>Ostreida</taxon>
        <taxon>Ostreoidea</taxon>
        <taxon>Ostreidae</taxon>
        <taxon>Crassostrea</taxon>
    </lineage>
</organism>
<proteinExistence type="predicted"/>
<dbReference type="KEGG" id="cvn:111113338"/>
<evidence type="ECO:0000313" key="2">
    <source>
        <dbReference type="RefSeq" id="XP_022307242.1"/>
    </source>
</evidence>
<dbReference type="AlphaFoldDB" id="A0A8B8BV58"/>
<reference evidence="2" key="1">
    <citation type="submission" date="2025-08" db="UniProtKB">
        <authorList>
            <consortium name="RefSeq"/>
        </authorList>
    </citation>
    <scope>IDENTIFICATION</scope>
    <source>
        <tissue evidence="2">Whole sample</tissue>
    </source>
</reference>
<keyword evidence="1" id="KW-1185">Reference proteome</keyword>
<dbReference type="OrthoDB" id="6135406at2759"/>
<protein>
    <submittedName>
        <fullName evidence="2">Uncharacterized protein LOC111113338</fullName>
    </submittedName>
</protein>
<dbReference type="Proteomes" id="UP000694844">
    <property type="component" value="Chromosome 9"/>
</dbReference>